<comment type="caution">
    <text evidence="1">The sequence shown here is derived from an EMBL/GenBank/DDBJ whole genome shotgun (WGS) entry which is preliminary data.</text>
</comment>
<proteinExistence type="predicted"/>
<keyword evidence="2" id="KW-1185">Reference proteome</keyword>
<evidence type="ECO:0000313" key="2">
    <source>
        <dbReference type="Proteomes" id="UP001595704"/>
    </source>
</evidence>
<dbReference type="Proteomes" id="UP001595704">
    <property type="component" value="Unassembled WGS sequence"/>
</dbReference>
<evidence type="ECO:0000313" key="1">
    <source>
        <dbReference type="EMBL" id="MFC3639813.1"/>
    </source>
</evidence>
<dbReference type="EMBL" id="JBHRYC010000101">
    <property type="protein sequence ID" value="MFC3639813.1"/>
    <property type="molecule type" value="Genomic_DNA"/>
</dbReference>
<accession>A0ABV7UMS8</accession>
<reference evidence="2" key="1">
    <citation type="journal article" date="2019" name="Int. J. Syst. Evol. Microbiol.">
        <title>The Global Catalogue of Microorganisms (GCM) 10K type strain sequencing project: providing services to taxonomists for standard genome sequencing and annotation.</title>
        <authorList>
            <consortium name="The Broad Institute Genomics Platform"/>
            <consortium name="The Broad Institute Genome Sequencing Center for Infectious Disease"/>
            <person name="Wu L."/>
            <person name="Ma J."/>
        </authorList>
    </citation>
    <scope>NUCLEOTIDE SEQUENCE [LARGE SCALE GENOMIC DNA]</scope>
    <source>
        <strain evidence="2">KCTC 42282</strain>
    </source>
</reference>
<gene>
    <name evidence="1" type="ORF">ACFONL_20950</name>
</gene>
<organism evidence="1 2">
    <name type="scientific">Camelimonas fluminis</name>
    <dbReference type="NCBI Taxonomy" id="1576911"/>
    <lineage>
        <taxon>Bacteria</taxon>
        <taxon>Pseudomonadati</taxon>
        <taxon>Pseudomonadota</taxon>
        <taxon>Alphaproteobacteria</taxon>
        <taxon>Hyphomicrobiales</taxon>
        <taxon>Chelatococcaceae</taxon>
        <taxon>Camelimonas</taxon>
    </lineage>
</organism>
<name>A0ABV7UMS8_9HYPH</name>
<sequence>MKFPTLTTSAGATFAPAGRPAAAAFAERVAKKHFQDIAELEHGLEEALFHGVCAERPPRDRRRIVSALRMIASHLSKQGISPFLVTELNRFNAALEDLDRGTVHYSLAHIPARNRPVLGSDIWEVRAYASIAFDILLSGGDNKAEAAKKVCMGLGPSATVIAPNSSNIPKLLIEWHRELNENRCNDGSAQQTFDSRDRFLLSMSKGSGGIVGEQLALAVIEFATLLAIRAAPPDVIKKILESGAGKIRRK</sequence>
<protein>
    <submittedName>
        <fullName evidence="1">Uncharacterized protein</fullName>
    </submittedName>
</protein>
<dbReference type="RefSeq" id="WP_191321327.1">
    <property type="nucleotide sequence ID" value="NZ_BNCG01000065.1"/>
</dbReference>